<name>A0A1C6VZU3_9ACTN</name>
<organism evidence="1 2">
    <name type="scientific">Micromonospora citrea</name>
    <dbReference type="NCBI Taxonomy" id="47855"/>
    <lineage>
        <taxon>Bacteria</taxon>
        <taxon>Bacillati</taxon>
        <taxon>Actinomycetota</taxon>
        <taxon>Actinomycetes</taxon>
        <taxon>Micromonosporales</taxon>
        <taxon>Micromonosporaceae</taxon>
        <taxon>Micromonospora</taxon>
    </lineage>
</organism>
<gene>
    <name evidence="1" type="ORF">GA0070606_5862</name>
</gene>
<dbReference type="Proteomes" id="UP000199001">
    <property type="component" value="Unassembled WGS sequence"/>
</dbReference>
<dbReference type="STRING" id="47855.GA0070606_5862"/>
<accession>A0A1C6VZU3</accession>
<reference evidence="2" key="1">
    <citation type="submission" date="2016-06" db="EMBL/GenBank/DDBJ databases">
        <authorList>
            <person name="Varghese N."/>
            <person name="Submissions Spin"/>
        </authorList>
    </citation>
    <scope>NUCLEOTIDE SEQUENCE [LARGE SCALE GENOMIC DNA]</scope>
    <source>
        <strain evidence="2">DSM 43903</strain>
    </source>
</reference>
<dbReference type="EMBL" id="FMHZ01000002">
    <property type="protein sequence ID" value="SCL71869.1"/>
    <property type="molecule type" value="Genomic_DNA"/>
</dbReference>
<protein>
    <submittedName>
        <fullName evidence="1">Uncharacterized protein</fullName>
    </submittedName>
</protein>
<dbReference type="InterPro" id="IPR036890">
    <property type="entry name" value="HATPase_C_sf"/>
</dbReference>
<evidence type="ECO:0000313" key="2">
    <source>
        <dbReference type="Proteomes" id="UP000199001"/>
    </source>
</evidence>
<dbReference type="RefSeq" id="WP_091106377.1">
    <property type="nucleotide sequence ID" value="NZ_FMHZ01000002.1"/>
</dbReference>
<dbReference type="SUPFAM" id="SSF55874">
    <property type="entry name" value="ATPase domain of HSP90 chaperone/DNA topoisomerase II/histidine kinase"/>
    <property type="match status" value="1"/>
</dbReference>
<evidence type="ECO:0000313" key="1">
    <source>
        <dbReference type="EMBL" id="SCL71869.1"/>
    </source>
</evidence>
<dbReference type="OrthoDB" id="3295928at2"/>
<dbReference type="AlphaFoldDB" id="A0A1C6VZU3"/>
<dbReference type="Gene3D" id="3.30.565.10">
    <property type="entry name" value="Histidine kinase-like ATPase, C-terminal domain"/>
    <property type="match status" value="1"/>
</dbReference>
<keyword evidence="2" id="KW-1185">Reference proteome</keyword>
<proteinExistence type="predicted"/>
<sequence length="208" mass="21933">MTVQGYSAAGIQVVEFDESVRTRPVMYFGAERGDPDLATHVLCAVLAHGLHPAARVAAAHTPQVRAEIIGDLAFVVSDDRADALDPLGSARPGYHGSLLGAGRWVSAAAGAVSSRTVVEVWRDGRGLRQELAGLRPVAVPQVIDPPAGAGTRVSFELDDAYFGQGHAMAGDLTSLDLHGPHCNDPAGPGQVTLVDFRHEGDPIVNRYR</sequence>